<sequence>MRLLLSLLIALAAWWPIDSFAEGAGGGYRGIAQMYYFLMWAILCYGAYDTFGKKVMYVAAPLLAIGLYMMLPAH</sequence>
<name>A0AA86N1T1_9BACT</name>
<proteinExistence type="predicted"/>
<keyword evidence="3" id="KW-1185">Reference proteome</keyword>
<dbReference type="KEGG" id="nti:DNFV4_03516"/>
<evidence type="ECO:0000256" key="1">
    <source>
        <dbReference type="SAM" id="Phobius"/>
    </source>
</evidence>
<organism evidence="2 3">
    <name type="scientific">Nitrospira tepida</name>
    <dbReference type="NCBI Taxonomy" id="2973512"/>
    <lineage>
        <taxon>Bacteria</taxon>
        <taxon>Pseudomonadati</taxon>
        <taxon>Nitrospirota</taxon>
        <taxon>Nitrospiria</taxon>
        <taxon>Nitrospirales</taxon>
        <taxon>Nitrospiraceae</taxon>
        <taxon>Nitrospira</taxon>
    </lineage>
</organism>
<feature type="transmembrane region" description="Helical" evidence="1">
    <location>
        <begin position="55"/>
        <end position="71"/>
    </location>
</feature>
<gene>
    <name evidence="2" type="ORF">DNFV4_03516</name>
</gene>
<keyword evidence="1" id="KW-0812">Transmembrane</keyword>
<protein>
    <submittedName>
        <fullName evidence="2">Membrane protein (Modular protein)</fullName>
    </submittedName>
</protein>
<dbReference type="RefSeq" id="WP_289269989.1">
    <property type="nucleotide sequence ID" value="NZ_OX365700.1"/>
</dbReference>
<feature type="transmembrane region" description="Helical" evidence="1">
    <location>
        <begin position="31"/>
        <end position="48"/>
    </location>
</feature>
<accession>A0AA86N1T1</accession>
<evidence type="ECO:0000313" key="3">
    <source>
        <dbReference type="Proteomes" id="UP001179121"/>
    </source>
</evidence>
<keyword evidence="1" id="KW-1133">Transmembrane helix</keyword>
<reference evidence="2" key="1">
    <citation type="submission" date="2022-10" db="EMBL/GenBank/DDBJ databases">
        <authorList>
            <person name="Koch H."/>
        </authorList>
    </citation>
    <scope>NUCLEOTIDE SEQUENCE</scope>
    <source>
        <strain evidence="2">DNF</strain>
    </source>
</reference>
<dbReference type="Proteomes" id="UP001179121">
    <property type="component" value="Chromosome"/>
</dbReference>
<keyword evidence="1" id="KW-0472">Membrane</keyword>
<evidence type="ECO:0000313" key="2">
    <source>
        <dbReference type="EMBL" id="CAI4033084.1"/>
    </source>
</evidence>
<dbReference type="AlphaFoldDB" id="A0AA86N1T1"/>
<dbReference type="EMBL" id="OX365700">
    <property type="protein sequence ID" value="CAI4033084.1"/>
    <property type="molecule type" value="Genomic_DNA"/>
</dbReference>